<dbReference type="RefSeq" id="WP_114068107.1">
    <property type="nucleotide sequence ID" value="NZ_CP030850.1"/>
</dbReference>
<evidence type="ECO:0000256" key="5">
    <source>
        <dbReference type="ARBA" id="ARBA00022989"/>
    </source>
</evidence>
<dbReference type="Pfam" id="PF02687">
    <property type="entry name" value="FtsX"/>
    <property type="match status" value="1"/>
</dbReference>
<evidence type="ECO:0000259" key="8">
    <source>
        <dbReference type="Pfam" id="PF02687"/>
    </source>
</evidence>
<dbReference type="Pfam" id="PF12704">
    <property type="entry name" value="MacB_PCD"/>
    <property type="match status" value="1"/>
</dbReference>
<keyword evidence="5 7" id="KW-1133">Transmembrane helix</keyword>
<feature type="domain" description="ABC3 transporter permease C-terminal" evidence="8">
    <location>
        <begin position="289"/>
        <end position="412"/>
    </location>
</feature>
<comment type="subcellular location">
    <subcellularLocation>
        <location evidence="1">Cell membrane</location>
        <topology evidence="1">Multi-pass membrane protein</topology>
    </subcellularLocation>
</comment>
<keyword evidence="11" id="KW-1185">Reference proteome</keyword>
<feature type="transmembrane region" description="Helical" evidence="7">
    <location>
        <begin position="21"/>
        <end position="42"/>
    </location>
</feature>
<reference evidence="10 11" key="1">
    <citation type="submission" date="2018-07" db="EMBL/GenBank/DDBJ databases">
        <title>Genome sequencing of Runella.</title>
        <authorList>
            <person name="Baek M.-G."/>
            <person name="Yi H."/>
        </authorList>
    </citation>
    <scope>NUCLEOTIDE SEQUENCE [LARGE SCALE GENOMIC DNA]</scope>
    <source>
        <strain evidence="10 11">HYN0085</strain>
    </source>
</reference>
<feature type="domain" description="MacB-like periplasmic core" evidence="9">
    <location>
        <begin position="21"/>
        <end position="252"/>
    </location>
</feature>
<dbReference type="AlphaFoldDB" id="A0A344TL03"/>
<name>A0A344TL03_9BACT</name>
<evidence type="ECO:0000313" key="11">
    <source>
        <dbReference type="Proteomes" id="UP000251993"/>
    </source>
</evidence>
<dbReference type="GO" id="GO:0044874">
    <property type="term" value="P:lipoprotein localization to outer membrane"/>
    <property type="evidence" value="ECO:0007669"/>
    <property type="project" value="TreeGrafter"/>
</dbReference>
<evidence type="ECO:0000256" key="4">
    <source>
        <dbReference type="ARBA" id="ARBA00022692"/>
    </source>
</evidence>
<evidence type="ECO:0000313" key="10">
    <source>
        <dbReference type="EMBL" id="AXE19324.1"/>
    </source>
</evidence>
<accession>A0A344TL03</accession>
<keyword evidence="3" id="KW-1003">Cell membrane</keyword>
<protein>
    <submittedName>
        <fullName evidence="10">ABC transporter permease</fullName>
    </submittedName>
</protein>
<dbReference type="Proteomes" id="UP000251993">
    <property type="component" value="Chromosome"/>
</dbReference>
<dbReference type="InterPro" id="IPR051447">
    <property type="entry name" value="Lipoprotein-release_system"/>
</dbReference>
<evidence type="ECO:0000256" key="3">
    <source>
        <dbReference type="ARBA" id="ARBA00022475"/>
    </source>
</evidence>
<keyword evidence="4 7" id="KW-0812">Transmembrane</keyword>
<evidence type="ECO:0000259" key="9">
    <source>
        <dbReference type="Pfam" id="PF12704"/>
    </source>
</evidence>
<comment type="similarity">
    <text evidence="2">Belongs to the ABC-4 integral membrane protein family. LolC/E subfamily.</text>
</comment>
<evidence type="ECO:0000256" key="7">
    <source>
        <dbReference type="SAM" id="Phobius"/>
    </source>
</evidence>
<dbReference type="GO" id="GO:0098797">
    <property type="term" value="C:plasma membrane protein complex"/>
    <property type="evidence" value="ECO:0007669"/>
    <property type="project" value="TreeGrafter"/>
</dbReference>
<dbReference type="PANTHER" id="PTHR30489">
    <property type="entry name" value="LIPOPROTEIN-RELEASING SYSTEM TRANSMEMBRANE PROTEIN LOLE"/>
    <property type="match status" value="1"/>
</dbReference>
<evidence type="ECO:0000256" key="1">
    <source>
        <dbReference type="ARBA" id="ARBA00004651"/>
    </source>
</evidence>
<dbReference type="PANTHER" id="PTHR30489:SF0">
    <property type="entry name" value="LIPOPROTEIN-RELEASING SYSTEM TRANSMEMBRANE PROTEIN LOLE"/>
    <property type="match status" value="1"/>
</dbReference>
<feature type="transmembrane region" description="Helical" evidence="7">
    <location>
        <begin position="330"/>
        <end position="362"/>
    </location>
</feature>
<evidence type="ECO:0000256" key="2">
    <source>
        <dbReference type="ARBA" id="ARBA00005236"/>
    </source>
</evidence>
<dbReference type="InterPro" id="IPR003838">
    <property type="entry name" value="ABC3_permease_C"/>
</dbReference>
<organism evidence="10 11">
    <name type="scientific">Runella rosea</name>
    <dbReference type="NCBI Taxonomy" id="2259595"/>
    <lineage>
        <taxon>Bacteria</taxon>
        <taxon>Pseudomonadati</taxon>
        <taxon>Bacteroidota</taxon>
        <taxon>Cytophagia</taxon>
        <taxon>Cytophagales</taxon>
        <taxon>Spirosomataceae</taxon>
        <taxon>Runella</taxon>
    </lineage>
</organism>
<evidence type="ECO:0000256" key="6">
    <source>
        <dbReference type="ARBA" id="ARBA00023136"/>
    </source>
</evidence>
<keyword evidence="6 7" id="KW-0472">Membrane</keyword>
<dbReference type="OrthoDB" id="9770036at2"/>
<gene>
    <name evidence="10" type="ORF">DR864_16995</name>
</gene>
<proteinExistence type="inferred from homology"/>
<sequence>MNLSLSFQIAKTHLLAKKRQTLVAMLGVTFGIAMFIVMISFMQGVNQFLEDSALDASPHVRIYNDVNTQRPSILDAVENGGDQVNIVYHQKPKQQLARIKNGLQMVSMIEQMPGVLGVSPEVSSQAFFNNGPIQISGVIAGIDYPRENRLYNLDSRIKTGSFKALLANPNGIVVGATLARKLNVKVGDKVSVTTPLGGNITLRVVGTFGFGIGTVDNIRCYTSISTVQEILGKDASYITDIHIKMNDPLQAIAFGKNLSKQFNTYTEDWSTANQAILAGEKIRNVMTFVVSMTLLVVAGFGIYNIMNMNVINKLKDIAILKATGFGGKDVVAVFLLQAIIIGLAGGLLGLVIGFGISYLLSITPFDTGDMISLKTFPVIFRVEYYVMGLAFGLITTVLAGYFPSKKASKIDPVAILRG</sequence>
<feature type="transmembrane region" description="Helical" evidence="7">
    <location>
        <begin position="285"/>
        <end position="305"/>
    </location>
</feature>
<dbReference type="InterPro" id="IPR025857">
    <property type="entry name" value="MacB_PCD"/>
</dbReference>
<dbReference type="EMBL" id="CP030850">
    <property type="protein sequence ID" value="AXE19324.1"/>
    <property type="molecule type" value="Genomic_DNA"/>
</dbReference>
<feature type="transmembrane region" description="Helical" evidence="7">
    <location>
        <begin position="382"/>
        <end position="402"/>
    </location>
</feature>
<dbReference type="KEGG" id="run:DR864_16995"/>